<dbReference type="AlphaFoldDB" id="A0AAV2CH54"/>
<feature type="region of interest" description="Disordered" evidence="1">
    <location>
        <begin position="32"/>
        <end position="55"/>
    </location>
</feature>
<dbReference type="EMBL" id="OZ034813">
    <property type="protein sequence ID" value="CAL1355638.1"/>
    <property type="molecule type" value="Genomic_DNA"/>
</dbReference>
<dbReference type="Proteomes" id="UP001497516">
    <property type="component" value="Chromosome 1"/>
</dbReference>
<accession>A0AAV2CH54</accession>
<sequence length="71" mass="8269">MRNVAVTPINRDLYHRCSWVPGERNRCSSWALGEHPQRPISQSPPQRRRFSSAMLLPPPPLLIPRHYPIDD</sequence>
<gene>
    <name evidence="2" type="ORF">LTRI10_LOCUS3388</name>
</gene>
<organism evidence="2 3">
    <name type="scientific">Linum trigynum</name>
    <dbReference type="NCBI Taxonomy" id="586398"/>
    <lineage>
        <taxon>Eukaryota</taxon>
        <taxon>Viridiplantae</taxon>
        <taxon>Streptophyta</taxon>
        <taxon>Embryophyta</taxon>
        <taxon>Tracheophyta</taxon>
        <taxon>Spermatophyta</taxon>
        <taxon>Magnoliopsida</taxon>
        <taxon>eudicotyledons</taxon>
        <taxon>Gunneridae</taxon>
        <taxon>Pentapetalae</taxon>
        <taxon>rosids</taxon>
        <taxon>fabids</taxon>
        <taxon>Malpighiales</taxon>
        <taxon>Linaceae</taxon>
        <taxon>Linum</taxon>
    </lineage>
</organism>
<evidence type="ECO:0000256" key="1">
    <source>
        <dbReference type="SAM" id="MobiDB-lite"/>
    </source>
</evidence>
<keyword evidence="3" id="KW-1185">Reference proteome</keyword>
<reference evidence="2 3" key="1">
    <citation type="submission" date="2024-04" db="EMBL/GenBank/DDBJ databases">
        <authorList>
            <person name="Fracassetti M."/>
        </authorList>
    </citation>
    <scope>NUCLEOTIDE SEQUENCE [LARGE SCALE GENOMIC DNA]</scope>
</reference>
<name>A0AAV2CH54_9ROSI</name>
<evidence type="ECO:0000313" key="2">
    <source>
        <dbReference type="EMBL" id="CAL1355638.1"/>
    </source>
</evidence>
<evidence type="ECO:0000313" key="3">
    <source>
        <dbReference type="Proteomes" id="UP001497516"/>
    </source>
</evidence>
<proteinExistence type="predicted"/>
<protein>
    <submittedName>
        <fullName evidence="2">Uncharacterized protein</fullName>
    </submittedName>
</protein>